<keyword evidence="15" id="KW-1185">Reference proteome</keyword>
<comment type="function">
    <text evidence="12">Cell wall formation. Adds enolpyruvyl to UDP-N-acetylglucosamine.</text>
</comment>
<dbReference type="PATRIC" id="fig|525903.6.peg.941"/>
<dbReference type="GO" id="GO:0071555">
    <property type="term" value="P:cell wall organization"/>
    <property type="evidence" value="ECO:0007669"/>
    <property type="project" value="UniProtKB-KW"/>
</dbReference>
<dbReference type="STRING" id="525903.Taci_0939"/>
<feature type="binding site" evidence="12">
    <location>
        <position position="104"/>
    </location>
    <ligand>
        <name>UDP-N-acetyl-alpha-D-glucosamine</name>
        <dbReference type="ChEBI" id="CHEBI:57705"/>
    </ligand>
</feature>
<dbReference type="PANTHER" id="PTHR43783:SF1">
    <property type="entry name" value="UDP-N-ACETYLGLUCOSAMINE 1-CARBOXYVINYLTRANSFERASE"/>
    <property type="match status" value="1"/>
</dbReference>
<dbReference type="EC" id="2.5.1.7" evidence="12"/>
<keyword evidence="8 12" id="KW-0131">Cell cycle</keyword>
<dbReference type="KEGG" id="tai:Taci_0939"/>
<reference evidence="14 15" key="1">
    <citation type="journal article" date="2009" name="Stand. Genomic Sci.">
        <title>Complete genome sequence of Thermanaerovibrio acidaminovorans type strain (Su883).</title>
        <authorList>
            <person name="Chovatia M."/>
            <person name="Sikorski J."/>
            <person name="Schroder M."/>
            <person name="Lapidus A."/>
            <person name="Nolan M."/>
            <person name="Tice H."/>
            <person name="Glavina Del Rio T."/>
            <person name="Copeland A."/>
            <person name="Cheng J.F."/>
            <person name="Lucas S."/>
            <person name="Chen F."/>
            <person name="Bruce D."/>
            <person name="Goodwin L."/>
            <person name="Pitluck S."/>
            <person name="Ivanova N."/>
            <person name="Mavromatis K."/>
            <person name="Ovchinnikova G."/>
            <person name="Pati A."/>
            <person name="Chen A."/>
            <person name="Palaniappan K."/>
            <person name="Land M."/>
            <person name="Hauser L."/>
            <person name="Chang Y.J."/>
            <person name="Jeffries C.D."/>
            <person name="Chain P."/>
            <person name="Saunders E."/>
            <person name="Detter J.C."/>
            <person name="Brettin T."/>
            <person name="Rohde M."/>
            <person name="Goker M."/>
            <person name="Spring S."/>
            <person name="Bristow J."/>
            <person name="Markowitz V."/>
            <person name="Hugenholtz P."/>
            <person name="Kyrpides N.C."/>
            <person name="Klenk H.P."/>
            <person name="Eisen J.A."/>
        </authorList>
    </citation>
    <scope>NUCLEOTIDE SEQUENCE [LARGE SCALE GENOMIC DNA]</scope>
    <source>
        <strain evidence="15">ATCC 49978 / DSM 6589 / Su883</strain>
    </source>
</reference>
<evidence type="ECO:0000256" key="9">
    <source>
        <dbReference type="ARBA" id="ARBA00023316"/>
    </source>
</evidence>
<evidence type="ECO:0000256" key="7">
    <source>
        <dbReference type="ARBA" id="ARBA00022984"/>
    </source>
</evidence>
<proteinExistence type="inferred from homology"/>
<evidence type="ECO:0000256" key="6">
    <source>
        <dbReference type="ARBA" id="ARBA00022960"/>
    </source>
</evidence>
<feature type="active site" description="Proton donor" evidence="12">
    <location>
        <position position="128"/>
    </location>
</feature>
<dbReference type="Gene3D" id="3.65.10.10">
    <property type="entry name" value="Enolpyruvate transferase domain"/>
    <property type="match status" value="2"/>
</dbReference>
<keyword evidence="12" id="KW-0670">Pyruvate</keyword>
<comment type="catalytic activity">
    <reaction evidence="11 12">
        <text>phosphoenolpyruvate + UDP-N-acetyl-alpha-D-glucosamine = UDP-N-acetyl-3-O-(1-carboxyvinyl)-alpha-D-glucosamine + phosphate</text>
        <dbReference type="Rhea" id="RHEA:18681"/>
        <dbReference type="ChEBI" id="CHEBI:43474"/>
        <dbReference type="ChEBI" id="CHEBI:57705"/>
        <dbReference type="ChEBI" id="CHEBI:58702"/>
        <dbReference type="ChEBI" id="CHEBI:68483"/>
        <dbReference type="EC" id="2.5.1.7"/>
    </reaction>
</comment>
<keyword evidence="4 12" id="KW-0132">Cell division</keyword>
<feature type="binding site" evidence="12">
    <location>
        <position position="316"/>
    </location>
    <ligand>
        <name>UDP-N-acetyl-alpha-D-glucosamine</name>
        <dbReference type="ChEBI" id="CHEBI:57705"/>
    </ligand>
</feature>
<dbReference type="OrthoDB" id="9803760at2"/>
<dbReference type="InterPro" id="IPR001986">
    <property type="entry name" value="Enolpyruvate_Tfrase_dom"/>
</dbReference>
<evidence type="ECO:0000256" key="11">
    <source>
        <dbReference type="ARBA" id="ARBA00047527"/>
    </source>
</evidence>
<dbReference type="InterPro" id="IPR005750">
    <property type="entry name" value="UDP_GlcNAc_COvinyl_MurA"/>
</dbReference>
<dbReference type="PANTHER" id="PTHR43783">
    <property type="entry name" value="UDP-N-ACETYLGLUCOSAMINE 1-CARBOXYVINYLTRANSFERASE"/>
    <property type="match status" value="1"/>
</dbReference>
<dbReference type="Pfam" id="PF00275">
    <property type="entry name" value="EPSP_synthase"/>
    <property type="match status" value="1"/>
</dbReference>
<evidence type="ECO:0000256" key="4">
    <source>
        <dbReference type="ARBA" id="ARBA00022618"/>
    </source>
</evidence>
<comment type="caution">
    <text evidence="12">Lacks conserved residue(s) required for the propagation of feature annotation.</text>
</comment>
<dbReference type="EnsemblBacteria" id="ACZ19171">
    <property type="protein sequence ID" value="ACZ19171"/>
    <property type="gene ID" value="Taci_0939"/>
</dbReference>
<dbReference type="InterPro" id="IPR036968">
    <property type="entry name" value="Enolpyruvate_Tfrase_sf"/>
</dbReference>
<dbReference type="GO" id="GO:0005737">
    <property type="term" value="C:cytoplasm"/>
    <property type="evidence" value="ECO:0007669"/>
    <property type="project" value="UniProtKB-SubCell"/>
</dbReference>
<dbReference type="NCBIfam" id="NF006873">
    <property type="entry name" value="PRK09369.1"/>
    <property type="match status" value="1"/>
</dbReference>
<evidence type="ECO:0000256" key="12">
    <source>
        <dbReference type="HAMAP-Rule" id="MF_00111"/>
    </source>
</evidence>
<dbReference type="InterPro" id="IPR050068">
    <property type="entry name" value="MurA_subfamily"/>
</dbReference>
<dbReference type="AlphaFoldDB" id="D1BA68"/>
<evidence type="ECO:0000259" key="13">
    <source>
        <dbReference type="Pfam" id="PF00275"/>
    </source>
</evidence>
<protein>
    <recommendedName>
        <fullName evidence="12">UDP-N-acetylglucosamine 1-carboxyvinyltransferase</fullName>
        <ecNumber evidence="12">2.5.1.7</ecNumber>
    </recommendedName>
    <alternativeName>
        <fullName evidence="12">Enoylpyruvate transferase</fullName>
    </alternativeName>
    <alternativeName>
        <fullName evidence="12">UDP-N-acetylglucosamine enolpyruvyl transferase</fullName>
        <shortName evidence="12">EPT</shortName>
    </alternativeName>
</protein>
<sequence length="430" mass="46003">MSSVDLVSEGKKERLVIRGGEPLKGVLTAQGAKNAALPIMASALLLRGGRLTIERVPDLQDIHTMMDLLDHLGVKVEMKDHRMTLDVPEEISWETPASLVRKMRASSLVLGPLVARCGRAVLPLPGGCAIGSRPIDFHVKGLAKMGTSFELVQGAFHGRTSGLKPARIYLDFPSVGATENLMMAASLVEGETILENAAREPEVVNLAETLRAMGVEIEGEGSGTIKIRGAKELKDAHVSVIPDRIEASTYLLAGVITGGKVTVRQIVPEHIEALCSKLEEAGISVEIKGDDVTVYPSGRYRGVSLKTLPYPGFPTDLQPQIMAAMCLAEGTSVIHESVFESRFLHVSEFKRMGAQVDLQGNTAIVTGVSKLVGAEVHASDLRAGAALVLMGLAAEDETVVCDLEHIWRGYEGIVEKLRALGGKVIVTRGE</sequence>
<dbReference type="CDD" id="cd01555">
    <property type="entry name" value="UdpNAET"/>
    <property type="match status" value="1"/>
</dbReference>
<evidence type="ECO:0000256" key="3">
    <source>
        <dbReference type="ARBA" id="ARBA00022490"/>
    </source>
</evidence>
<evidence type="ECO:0000256" key="2">
    <source>
        <dbReference type="ARBA" id="ARBA00004752"/>
    </source>
</evidence>
<dbReference type="Proteomes" id="UP000002030">
    <property type="component" value="Chromosome"/>
</dbReference>
<comment type="pathway">
    <text evidence="2 12">Cell wall biogenesis; peptidoglycan biosynthesis.</text>
</comment>
<dbReference type="HAMAP" id="MF_00111">
    <property type="entry name" value="MurA"/>
    <property type="match status" value="1"/>
</dbReference>
<dbReference type="GO" id="GO:0008360">
    <property type="term" value="P:regulation of cell shape"/>
    <property type="evidence" value="ECO:0007669"/>
    <property type="project" value="UniProtKB-KW"/>
</dbReference>
<dbReference type="GO" id="GO:0019277">
    <property type="term" value="P:UDP-N-acetylgalactosamine biosynthetic process"/>
    <property type="evidence" value="ECO:0007669"/>
    <property type="project" value="InterPro"/>
</dbReference>
<dbReference type="GO" id="GO:0009252">
    <property type="term" value="P:peptidoglycan biosynthetic process"/>
    <property type="evidence" value="ECO:0007669"/>
    <property type="project" value="UniProtKB-UniRule"/>
</dbReference>
<dbReference type="InterPro" id="IPR013792">
    <property type="entry name" value="RNA3'P_cycl/enolpyr_Trfase_a/b"/>
</dbReference>
<dbReference type="HOGENOM" id="CLU_027387_0_0_0"/>
<evidence type="ECO:0000313" key="14">
    <source>
        <dbReference type="EMBL" id="ACZ19171.1"/>
    </source>
</evidence>
<feature type="binding site" evidence="12">
    <location>
        <begin position="33"/>
        <end position="34"/>
    </location>
    <ligand>
        <name>phosphoenolpyruvate</name>
        <dbReference type="ChEBI" id="CHEBI:58702"/>
    </ligand>
</feature>
<evidence type="ECO:0000256" key="5">
    <source>
        <dbReference type="ARBA" id="ARBA00022679"/>
    </source>
</evidence>
<accession>D1BA68</accession>
<dbReference type="UniPathway" id="UPA00219"/>
<evidence type="ECO:0000256" key="1">
    <source>
        <dbReference type="ARBA" id="ARBA00004496"/>
    </source>
</evidence>
<feature type="binding site" evidence="12">
    <location>
        <position position="338"/>
    </location>
    <ligand>
        <name>UDP-N-acetyl-alpha-D-glucosamine</name>
        <dbReference type="ChEBI" id="CHEBI:57705"/>
    </ligand>
</feature>
<keyword evidence="6 12" id="KW-0133">Cell shape</keyword>
<organism evidence="14 15">
    <name type="scientific">Thermanaerovibrio acidaminovorans (strain ATCC 49978 / DSM 6589 / Su883)</name>
    <name type="common">Selenomonas acidaminovorans</name>
    <dbReference type="NCBI Taxonomy" id="525903"/>
    <lineage>
        <taxon>Bacteria</taxon>
        <taxon>Thermotogati</taxon>
        <taxon>Synergistota</taxon>
        <taxon>Synergistia</taxon>
        <taxon>Synergistales</taxon>
        <taxon>Synergistaceae</taxon>
        <taxon>Thermanaerovibrio</taxon>
    </lineage>
</organism>
<gene>
    <name evidence="12" type="primary">murA</name>
    <name evidence="14" type="ordered locus">Taci_0939</name>
</gene>
<dbReference type="RefSeq" id="WP_012869686.1">
    <property type="nucleotide sequence ID" value="NC_013522.1"/>
</dbReference>
<evidence type="ECO:0000313" key="15">
    <source>
        <dbReference type="Proteomes" id="UP000002030"/>
    </source>
</evidence>
<keyword evidence="9 12" id="KW-0961">Cell wall biogenesis/degradation</keyword>
<keyword evidence="5 12" id="KW-0808">Transferase</keyword>
<comment type="subcellular location">
    <subcellularLocation>
        <location evidence="1 12">Cytoplasm</location>
    </subcellularLocation>
</comment>
<evidence type="ECO:0000256" key="8">
    <source>
        <dbReference type="ARBA" id="ARBA00023306"/>
    </source>
</evidence>
<evidence type="ECO:0000256" key="10">
    <source>
        <dbReference type="ARBA" id="ARBA00038367"/>
    </source>
</evidence>
<keyword evidence="7 12" id="KW-0573">Peptidoglycan synthesis</keyword>
<comment type="similarity">
    <text evidence="10 12">Belongs to the EPSP synthase family. MurA subfamily.</text>
</comment>
<dbReference type="eggNOG" id="COG0766">
    <property type="taxonomic scope" value="Bacteria"/>
</dbReference>
<dbReference type="GO" id="GO:0051301">
    <property type="term" value="P:cell division"/>
    <property type="evidence" value="ECO:0007669"/>
    <property type="project" value="UniProtKB-KW"/>
</dbReference>
<name>D1BA68_THEAS</name>
<dbReference type="EMBL" id="CP001818">
    <property type="protein sequence ID" value="ACZ19171.1"/>
    <property type="molecule type" value="Genomic_DNA"/>
</dbReference>
<dbReference type="GO" id="GO:0008760">
    <property type="term" value="F:UDP-N-acetylglucosamine 1-carboxyvinyltransferase activity"/>
    <property type="evidence" value="ECO:0007669"/>
    <property type="project" value="UniProtKB-UniRule"/>
</dbReference>
<feature type="domain" description="Enolpyruvate transferase" evidence="13">
    <location>
        <begin position="18"/>
        <end position="417"/>
    </location>
</feature>
<dbReference type="NCBIfam" id="TIGR01072">
    <property type="entry name" value="murA"/>
    <property type="match status" value="1"/>
</dbReference>
<keyword evidence="3 12" id="KW-0963">Cytoplasm</keyword>
<feature type="modified residue" description="2-(S-cysteinyl)pyruvic acid O-phosphothioketal" evidence="12">
    <location>
        <position position="128"/>
    </location>
</feature>
<dbReference type="SUPFAM" id="SSF55205">
    <property type="entry name" value="EPT/RTPC-like"/>
    <property type="match status" value="1"/>
</dbReference>